<organism evidence="3 4">
    <name type="scientific">Pseudovibrio axinellae</name>
    <dbReference type="NCBI Taxonomy" id="989403"/>
    <lineage>
        <taxon>Bacteria</taxon>
        <taxon>Pseudomonadati</taxon>
        <taxon>Pseudomonadota</taxon>
        <taxon>Alphaproteobacteria</taxon>
        <taxon>Hyphomicrobiales</taxon>
        <taxon>Stappiaceae</taxon>
        <taxon>Pseudovibrio</taxon>
    </lineage>
</organism>
<dbReference type="STRING" id="989403.SAMN05421798_106256"/>
<reference evidence="3 4" key="1">
    <citation type="journal article" date="2016" name="Front. Microbiol.">
        <title>Comparative Genomic Analysis Reveals a Diverse Repertoire of Genes Involved in Prokaryote-Eukaryote Interactions within the Pseudovibrio Genus.</title>
        <authorList>
            <person name="Romano S."/>
            <person name="Fernandez-Guerra A."/>
            <person name="Reen F.J."/>
            <person name="Glockner F.O."/>
            <person name="Crowley S.P."/>
            <person name="O'Sullivan O."/>
            <person name="Cotter P.D."/>
            <person name="Adams C."/>
            <person name="Dobson A.D."/>
            <person name="O'Gara F."/>
        </authorList>
    </citation>
    <scope>NUCLEOTIDE SEQUENCE [LARGE SCALE GENOMIC DNA]</scope>
    <source>
        <strain evidence="3 4">Ad2</strain>
    </source>
</reference>
<dbReference type="AlphaFoldDB" id="A0A165XSB9"/>
<comment type="caution">
    <text evidence="3">The sequence shown here is derived from an EMBL/GenBank/DDBJ whole genome shotgun (WGS) entry which is preliminary data.</text>
</comment>
<accession>A0A165XSB9</accession>
<dbReference type="Gene3D" id="2.40.160.180">
    <property type="entry name" value="Carbohydrate-selective porin OprB"/>
    <property type="match status" value="1"/>
</dbReference>
<sequence>MHVFAVSLLPFKLPRTFGRLLVSLCLHICLQNSAYSQTAVWPRDWGSWETASGDWWGYRTWLKNAGIDPELLYVHDLQANPVGGERQSAAYAGGFIGAIDFDLDKLMGLNGTGFSVGFYQGLGRDLSGDDIGNVFDVAEIYLGHLFGLAQLNFYQSLMDERIDFAIGRLSTGSAFATSDAFQYYVSLAVNGNPAQILFNVPSFTSPPYSQWGVQGTVNPQDYFYFSAGAYNADFSAQDNEEQGFNLKFNPEDGVLVIAEAGLRVGQENSGTGLPGRYLLGGYYDTSDYTPFIDAKAVREGNWGLYFIANQKVYEEYAEQGLNLWGVVTLAPQQAINLLPYGVSGGAYYTGLFDGRDKDVSAAAFYIGLFSDDLPGQSYELVFEANHRFQINDWFYTNVDGQYVINPDGRSNISNAWVVGLEMAINF</sequence>
<dbReference type="GO" id="GO:0016020">
    <property type="term" value="C:membrane"/>
    <property type="evidence" value="ECO:0007669"/>
    <property type="project" value="InterPro"/>
</dbReference>
<proteinExistence type="inferred from homology"/>
<evidence type="ECO:0000313" key="4">
    <source>
        <dbReference type="Proteomes" id="UP000076577"/>
    </source>
</evidence>
<keyword evidence="4" id="KW-1185">Reference proteome</keyword>
<evidence type="ECO:0000256" key="2">
    <source>
        <dbReference type="RuleBase" id="RU363072"/>
    </source>
</evidence>
<dbReference type="Pfam" id="PF04966">
    <property type="entry name" value="OprB"/>
    <property type="match status" value="1"/>
</dbReference>
<gene>
    <name evidence="3" type="primary">oprB</name>
    <name evidence="3" type="ORF">PsAD2_02724</name>
</gene>
<dbReference type="PANTHER" id="PTHR37944:SF1">
    <property type="entry name" value="PORIN B"/>
    <property type="match status" value="1"/>
</dbReference>
<dbReference type="PANTHER" id="PTHR37944">
    <property type="entry name" value="PORIN B"/>
    <property type="match status" value="1"/>
</dbReference>
<evidence type="ECO:0000313" key="3">
    <source>
        <dbReference type="EMBL" id="KZL17991.1"/>
    </source>
</evidence>
<dbReference type="InterPro" id="IPR038673">
    <property type="entry name" value="OprB_sf"/>
</dbReference>
<dbReference type="InterPro" id="IPR052932">
    <property type="entry name" value="OprB_Porin"/>
</dbReference>
<evidence type="ECO:0000256" key="1">
    <source>
        <dbReference type="ARBA" id="ARBA00008769"/>
    </source>
</evidence>
<dbReference type="Proteomes" id="UP000076577">
    <property type="component" value="Unassembled WGS sequence"/>
</dbReference>
<dbReference type="GO" id="GO:0008643">
    <property type="term" value="P:carbohydrate transport"/>
    <property type="evidence" value="ECO:0007669"/>
    <property type="project" value="InterPro"/>
</dbReference>
<dbReference type="InterPro" id="IPR007049">
    <property type="entry name" value="Carb-sel_porin_OprB"/>
</dbReference>
<comment type="similarity">
    <text evidence="1 2">Belongs to the OprB family.</text>
</comment>
<protein>
    <submittedName>
        <fullName evidence="3">Porin B</fullName>
    </submittedName>
</protein>
<name>A0A165XSB9_9HYPH</name>
<dbReference type="PATRIC" id="fig|989403.3.peg.2920"/>
<dbReference type="EMBL" id="LMCB01000024">
    <property type="protein sequence ID" value="KZL17991.1"/>
    <property type="molecule type" value="Genomic_DNA"/>
</dbReference>
<dbReference type="GO" id="GO:0015288">
    <property type="term" value="F:porin activity"/>
    <property type="evidence" value="ECO:0007669"/>
    <property type="project" value="InterPro"/>
</dbReference>